<keyword evidence="4" id="KW-0732">Signal</keyword>
<evidence type="ECO:0000259" key="9">
    <source>
        <dbReference type="Pfam" id="PF25198"/>
    </source>
</evidence>
<proteinExistence type="inferred from homology"/>
<organism evidence="10 11">
    <name type="scientific">Paenibacillus taihuensis</name>
    <dbReference type="NCBI Taxonomy" id="1156355"/>
    <lineage>
        <taxon>Bacteria</taxon>
        <taxon>Bacillati</taxon>
        <taxon>Bacillota</taxon>
        <taxon>Bacilli</taxon>
        <taxon>Bacillales</taxon>
        <taxon>Paenibacillaceae</taxon>
        <taxon>Paenibacillus</taxon>
    </lineage>
</organism>
<dbReference type="Pfam" id="PF05504">
    <property type="entry name" value="Spore_GerAC"/>
    <property type="match status" value="1"/>
</dbReference>
<gene>
    <name evidence="10" type="ORF">A8990_12088</name>
</gene>
<dbReference type="Pfam" id="PF25198">
    <property type="entry name" value="Spore_GerAC_N"/>
    <property type="match status" value="1"/>
</dbReference>
<dbReference type="InterPro" id="IPR008844">
    <property type="entry name" value="Spore_GerAC-like"/>
</dbReference>
<keyword evidence="3" id="KW-0309">Germination</keyword>
<dbReference type="PANTHER" id="PTHR35789">
    <property type="entry name" value="SPORE GERMINATION PROTEIN B3"/>
    <property type="match status" value="1"/>
</dbReference>
<sequence>MIKVTLLRLVIILFSLLLLAGCGNESIVNRIRILSAVGFDREGELCKGTVAYPNYIQRKGSLAILKGQGKEPKLIMDQFERESPRKVKYNKVNSIVFSQAIAREGIYTAVSTIIRDPDLGNTLLLAVSSCSAEKLIESLDHQELENLPFNIVKQNMANGGVPPSNLHLFLHDYYSEGKDPSMPSLSLNEQRQIQIHGYALFKKDRLRIVLNTNEMTLFGLLQGKKVRGELAFNYKEHQYVLSLLAGRSSSKTQMRPAAFRYDINVDGNIRNLEGNRMSMDPSEAGALSSCIEGQLKAQLLALLKKIQANDMDSLGIGERFRSEDRNWKASVFYKKVYPTLQFNVNVNVHLKNSGAGE</sequence>
<keyword evidence="11" id="KW-1185">Reference proteome</keyword>
<comment type="caution">
    <text evidence="10">The sequence shown here is derived from an EMBL/GenBank/DDBJ whole genome shotgun (WGS) entry which is preliminary data.</text>
</comment>
<dbReference type="GO" id="GO:0016020">
    <property type="term" value="C:membrane"/>
    <property type="evidence" value="ECO:0007669"/>
    <property type="project" value="UniProtKB-SubCell"/>
</dbReference>
<accession>A0A3D9RWN8</accession>
<dbReference type="EMBL" id="QTTN01000020">
    <property type="protein sequence ID" value="REE81042.1"/>
    <property type="molecule type" value="Genomic_DNA"/>
</dbReference>
<comment type="similarity">
    <text evidence="2">Belongs to the GerABKC lipoprotein family.</text>
</comment>
<evidence type="ECO:0000256" key="3">
    <source>
        <dbReference type="ARBA" id="ARBA00022544"/>
    </source>
</evidence>
<feature type="domain" description="Spore germination protein N-terminal" evidence="9">
    <location>
        <begin position="27"/>
        <end position="186"/>
    </location>
</feature>
<evidence type="ECO:0000256" key="6">
    <source>
        <dbReference type="ARBA" id="ARBA00023139"/>
    </source>
</evidence>
<evidence type="ECO:0000256" key="4">
    <source>
        <dbReference type="ARBA" id="ARBA00022729"/>
    </source>
</evidence>
<dbReference type="Gene3D" id="3.30.300.210">
    <property type="entry name" value="Nutrient germinant receptor protein C, domain 3"/>
    <property type="match status" value="1"/>
</dbReference>
<dbReference type="PANTHER" id="PTHR35789:SF1">
    <property type="entry name" value="SPORE GERMINATION PROTEIN B3"/>
    <property type="match status" value="1"/>
</dbReference>
<name>A0A3D9RWN8_9BACL</name>
<dbReference type="InterPro" id="IPR046953">
    <property type="entry name" value="Spore_GerAC-like_C"/>
</dbReference>
<dbReference type="GO" id="GO:0009847">
    <property type="term" value="P:spore germination"/>
    <property type="evidence" value="ECO:0007669"/>
    <property type="project" value="InterPro"/>
</dbReference>
<evidence type="ECO:0000313" key="11">
    <source>
        <dbReference type="Proteomes" id="UP000256304"/>
    </source>
</evidence>
<keyword evidence="5" id="KW-0472">Membrane</keyword>
<protein>
    <submittedName>
        <fullName evidence="10">Ger(X)C family germination protein</fullName>
    </submittedName>
</protein>
<dbReference type="RefSeq" id="WP_245996075.1">
    <property type="nucleotide sequence ID" value="NZ_QTTN01000020.1"/>
</dbReference>
<dbReference type="Proteomes" id="UP000256304">
    <property type="component" value="Unassembled WGS sequence"/>
</dbReference>
<keyword evidence="7" id="KW-0449">Lipoprotein</keyword>
<dbReference type="AlphaFoldDB" id="A0A3D9RWN8"/>
<keyword evidence="6" id="KW-0564">Palmitate</keyword>
<dbReference type="PROSITE" id="PS51257">
    <property type="entry name" value="PROKAR_LIPOPROTEIN"/>
    <property type="match status" value="1"/>
</dbReference>
<dbReference type="NCBIfam" id="TIGR02887">
    <property type="entry name" value="spore_ger_x_C"/>
    <property type="match status" value="1"/>
</dbReference>
<dbReference type="InterPro" id="IPR038501">
    <property type="entry name" value="Spore_GerAC_C_sf"/>
</dbReference>
<evidence type="ECO:0000256" key="5">
    <source>
        <dbReference type="ARBA" id="ARBA00023136"/>
    </source>
</evidence>
<evidence type="ECO:0000256" key="1">
    <source>
        <dbReference type="ARBA" id="ARBA00004635"/>
    </source>
</evidence>
<reference evidence="10 11" key="1">
    <citation type="submission" date="2018-08" db="EMBL/GenBank/DDBJ databases">
        <title>Genomic Encyclopedia of Type Strains, Phase III (KMG-III): the genomes of soil and plant-associated and newly described type strains.</title>
        <authorList>
            <person name="Whitman W."/>
        </authorList>
    </citation>
    <scope>NUCLEOTIDE SEQUENCE [LARGE SCALE GENOMIC DNA]</scope>
    <source>
        <strain evidence="10 11">CGMCC 1.10966</strain>
    </source>
</reference>
<evidence type="ECO:0000256" key="2">
    <source>
        <dbReference type="ARBA" id="ARBA00007886"/>
    </source>
</evidence>
<feature type="domain" description="Spore germination GerAC-like C-terminal" evidence="8">
    <location>
        <begin position="197"/>
        <end position="354"/>
    </location>
</feature>
<comment type="subcellular location">
    <subcellularLocation>
        <location evidence="1">Membrane</location>
        <topology evidence="1">Lipid-anchor</topology>
    </subcellularLocation>
</comment>
<evidence type="ECO:0000256" key="7">
    <source>
        <dbReference type="ARBA" id="ARBA00023288"/>
    </source>
</evidence>
<evidence type="ECO:0000259" key="8">
    <source>
        <dbReference type="Pfam" id="PF05504"/>
    </source>
</evidence>
<dbReference type="InterPro" id="IPR057336">
    <property type="entry name" value="GerAC_N"/>
</dbReference>
<evidence type="ECO:0000313" key="10">
    <source>
        <dbReference type="EMBL" id="REE81042.1"/>
    </source>
</evidence>